<dbReference type="InterPro" id="IPR036249">
    <property type="entry name" value="Thioredoxin-like_sf"/>
</dbReference>
<dbReference type="SUPFAM" id="SSF52833">
    <property type="entry name" value="Thioredoxin-like"/>
    <property type="match status" value="1"/>
</dbReference>
<organism evidence="2 3">
    <name type="scientific">Sphingomonas pokkalii</name>
    <dbReference type="NCBI Taxonomy" id="2175090"/>
    <lineage>
        <taxon>Bacteria</taxon>
        <taxon>Pseudomonadati</taxon>
        <taxon>Pseudomonadota</taxon>
        <taxon>Alphaproteobacteria</taxon>
        <taxon>Sphingomonadales</taxon>
        <taxon>Sphingomonadaceae</taxon>
        <taxon>Sphingomonas</taxon>
    </lineage>
</organism>
<protein>
    <submittedName>
        <fullName evidence="2">Thiol reductase thioredoxin</fullName>
    </submittedName>
</protein>
<dbReference type="AlphaFoldDB" id="A0A2U0SAX1"/>
<gene>
    <name evidence="2" type="ORF">DD559_03435</name>
</gene>
<dbReference type="Proteomes" id="UP000245890">
    <property type="component" value="Unassembled WGS sequence"/>
</dbReference>
<proteinExistence type="predicted"/>
<keyword evidence="1" id="KW-0732">Signal</keyword>
<dbReference type="Gene3D" id="3.40.30.10">
    <property type="entry name" value="Glutaredoxin"/>
    <property type="match status" value="1"/>
</dbReference>
<accession>A0A2U0SAX1</accession>
<sequence length="172" mass="18463">MRLKTSALLLAAALALPAAAPAPDAPPRVRIASFDALPKPLPLPYVETADAEAAVKAARGRALRGNKLLLIDLGGNWCLDCRLLAGTMELPELKRWVARHYEVVTVDIGRFDRNMQIPARYGAGKTLEGVPALLVVDPKTGRLKNGGKVSALADARSLSPQALADWLAQWVR</sequence>
<dbReference type="Pfam" id="PF13899">
    <property type="entry name" value="Thioredoxin_7"/>
    <property type="match status" value="1"/>
</dbReference>
<evidence type="ECO:0000313" key="3">
    <source>
        <dbReference type="Proteomes" id="UP000245890"/>
    </source>
</evidence>
<evidence type="ECO:0000313" key="2">
    <source>
        <dbReference type="EMBL" id="PVX28506.1"/>
    </source>
</evidence>
<feature type="chain" id="PRO_5015644582" evidence="1">
    <location>
        <begin position="21"/>
        <end position="172"/>
    </location>
</feature>
<dbReference type="EMBL" id="QENQ01000001">
    <property type="protein sequence ID" value="PVX28506.1"/>
    <property type="molecule type" value="Genomic_DNA"/>
</dbReference>
<keyword evidence="3" id="KW-1185">Reference proteome</keyword>
<evidence type="ECO:0000256" key="1">
    <source>
        <dbReference type="SAM" id="SignalP"/>
    </source>
</evidence>
<dbReference type="RefSeq" id="WP_116467955.1">
    <property type="nucleotide sequence ID" value="NZ_QENQ01000001.1"/>
</dbReference>
<dbReference type="OrthoDB" id="7629852at2"/>
<name>A0A2U0SAX1_9SPHN</name>
<dbReference type="CDD" id="cd02947">
    <property type="entry name" value="TRX_family"/>
    <property type="match status" value="1"/>
</dbReference>
<feature type="signal peptide" evidence="1">
    <location>
        <begin position="1"/>
        <end position="20"/>
    </location>
</feature>
<reference evidence="2 3" key="1">
    <citation type="submission" date="2018-05" db="EMBL/GenBank/DDBJ databases">
        <title>Description of Sphingomonas pokkalii sp nov, isolated from the rhizosphere of saline tolerant pokkali rice and its draft genome analysis.</title>
        <authorList>
            <person name="Menon R."/>
            <person name="Kumari S."/>
            <person name="Rameshkumar N."/>
        </authorList>
    </citation>
    <scope>NUCLEOTIDE SEQUENCE [LARGE SCALE GENOMIC DNA]</scope>
    <source>
        <strain evidence="2 3">L3B27</strain>
    </source>
</reference>
<comment type="caution">
    <text evidence="2">The sequence shown here is derived from an EMBL/GenBank/DDBJ whole genome shotgun (WGS) entry which is preliminary data.</text>
</comment>